<dbReference type="Pfam" id="PF08240">
    <property type="entry name" value="ADH_N"/>
    <property type="match status" value="1"/>
</dbReference>
<keyword evidence="2" id="KW-0862">Zinc</keyword>
<evidence type="ECO:0000313" key="6">
    <source>
        <dbReference type="Proteomes" id="UP000507470"/>
    </source>
</evidence>
<name>A0A6J8BP41_MYTCO</name>
<evidence type="ECO:0000256" key="1">
    <source>
        <dbReference type="ARBA" id="ARBA00022723"/>
    </source>
</evidence>
<feature type="domain" description="Enoyl reductase (ER)" evidence="4">
    <location>
        <begin position="43"/>
        <end position="368"/>
    </location>
</feature>
<evidence type="ECO:0000256" key="3">
    <source>
        <dbReference type="ARBA" id="ARBA00023002"/>
    </source>
</evidence>
<dbReference type="PANTHER" id="PTHR43401:SF2">
    <property type="entry name" value="L-THREONINE 3-DEHYDROGENASE"/>
    <property type="match status" value="1"/>
</dbReference>
<sequence length="381" mass="41739">MYAIETKNLDSQKNILIFIFKTRILKYCNIIINKLRKMLDNERLLNDVGVSPFECGSTSMPPIPKGGLLVRVACAGACFAEGQVKKRDIRPQLPGLEIAGYVQDVCSSLPNKNFTQGDKVILYPDEGVLSTGCAEYLAVSDVSNCIQIPPSIPLEVAAQLSGSALTAYCALIKAKSHVEKLREVKSCVNVMIIGAGGLGLWAVRIAQALVGPTDNGVRVYVADHSIDRLLAAQDHGCYDIIHWNEEDHEQYIVERTLDACRGGVDVIVDFVSSPRTVQRDLKVLNREGLILVGGNTLSEVSINLNVLAAKQQSIAGIPQGTFEQLQQIIDMVADKKVEPPMYQVFPACDAHQVYQDLAQCRIVGRAILSYMDSTQTLDNQH</sequence>
<accession>A0A6J8BP41</accession>
<dbReference type="GO" id="GO:0016491">
    <property type="term" value="F:oxidoreductase activity"/>
    <property type="evidence" value="ECO:0007669"/>
    <property type="project" value="UniProtKB-KW"/>
</dbReference>
<evidence type="ECO:0000259" key="4">
    <source>
        <dbReference type="SMART" id="SM00829"/>
    </source>
</evidence>
<dbReference type="InterPro" id="IPR020843">
    <property type="entry name" value="ER"/>
</dbReference>
<organism evidence="5 6">
    <name type="scientific">Mytilus coruscus</name>
    <name type="common">Sea mussel</name>
    <dbReference type="NCBI Taxonomy" id="42192"/>
    <lineage>
        <taxon>Eukaryota</taxon>
        <taxon>Metazoa</taxon>
        <taxon>Spiralia</taxon>
        <taxon>Lophotrochozoa</taxon>
        <taxon>Mollusca</taxon>
        <taxon>Bivalvia</taxon>
        <taxon>Autobranchia</taxon>
        <taxon>Pteriomorphia</taxon>
        <taxon>Mytilida</taxon>
        <taxon>Mytiloidea</taxon>
        <taxon>Mytilidae</taxon>
        <taxon>Mytilinae</taxon>
        <taxon>Mytilus</taxon>
    </lineage>
</organism>
<dbReference type="GO" id="GO:0046872">
    <property type="term" value="F:metal ion binding"/>
    <property type="evidence" value="ECO:0007669"/>
    <property type="project" value="UniProtKB-KW"/>
</dbReference>
<dbReference type="InterPro" id="IPR013154">
    <property type="entry name" value="ADH-like_N"/>
</dbReference>
<protein>
    <recommendedName>
        <fullName evidence="4">Enoyl reductase (ER) domain-containing protein</fullName>
    </recommendedName>
</protein>
<reference evidence="5 6" key="1">
    <citation type="submission" date="2020-06" db="EMBL/GenBank/DDBJ databases">
        <authorList>
            <person name="Li R."/>
            <person name="Bekaert M."/>
        </authorList>
    </citation>
    <scope>NUCLEOTIDE SEQUENCE [LARGE SCALE GENOMIC DNA]</scope>
    <source>
        <strain evidence="6">wild</strain>
    </source>
</reference>
<evidence type="ECO:0000256" key="2">
    <source>
        <dbReference type="ARBA" id="ARBA00022833"/>
    </source>
</evidence>
<dbReference type="Proteomes" id="UP000507470">
    <property type="component" value="Unassembled WGS sequence"/>
</dbReference>
<keyword evidence="3" id="KW-0560">Oxidoreductase</keyword>
<dbReference type="InterPro" id="IPR013149">
    <property type="entry name" value="ADH-like_C"/>
</dbReference>
<dbReference type="AlphaFoldDB" id="A0A6J8BP41"/>
<dbReference type="InterPro" id="IPR036291">
    <property type="entry name" value="NAD(P)-bd_dom_sf"/>
</dbReference>
<dbReference type="SUPFAM" id="SSF51735">
    <property type="entry name" value="NAD(P)-binding Rossmann-fold domains"/>
    <property type="match status" value="1"/>
</dbReference>
<proteinExistence type="predicted"/>
<evidence type="ECO:0000313" key="5">
    <source>
        <dbReference type="EMBL" id="CAC5384870.1"/>
    </source>
</evidence>
<dbReference type="SUPFAM" id="SSF50129">
    <property type="entry name" value="GroES-like"/>
    <property type="match status" value="1"/>
</dbReference>
<gene>
    <name evidence="5" type="ORF">MCOR_20477</name>
</gene>
<dbReference type="OrthoDB" id="1879366at2759"/>
<dbReference type="EMBL" id="CACVKT020003664">
    <property type="protein sequence ID" value="CAC5384870.1"/>
    <property type="molecule type" value="Genomic_DNA"/>
</dbReference>
<dbReference type="Pfam" id="PF00107">
    <property type="entry name" value="ADH_zinc_N"/>
    <property type="match status" value="1"/>
</dbReference>
<dbReference type="PANTHER" id="PTHR43401">
    <property type="entry name" value="L-THREONINE 3-DEHYDROGENASE"/>
    <property type="match status" value="1"/>
</dbReference>
<dbReference type="InterPro" id="IPR050129">
    <property type="entry name" value="Zn_alcohol_dh"/>
</dbReference>
<dbReference type="SMART" id="SM00829">
    <property type="entry name" value="PKS_ER"/>
    <property type="match status" value="1"/>
</dbReference>
<keyword evidence="6" id="KW-1185">Reference proteome</keyword>
<dbReference type="InterPro" id="IPR011032">
    <property type="entry name" value="GroES-like_sf"/>
</dbReference>
<keyword evidence="1" id="KW-0479">Metal-binding</keyword>
<dbReference type="Gene3D" id="3.90.180.10">
    <property type="entry name" value="Medium-chain alcohol dehydrogenases, catalytic domain"/>
    <property type="match status" value="1"/>
</dbReference>